<keyword evidence="5" id="KW-1185">Reference proteome</keyword>
<feature type="region of interest" description="Disordered" evidence="2">
    <location>
        <begin position="476"/>
        <end position="573"/>
    </location>
</feature>
<feature type="compositionally biased region" description="Basic residues" evidence="2">
    <location>
        <begin position="156"/>
        <end position="166"/>
    </location>
</feature>
<dbReference type="Gene3D" id="3.80.10.10">
    <property type="entry name" value="Ribonuclease Inhibitor"/>
    <property type="match status" value="1"/>
</dbReference>
<dbReference type="OrthoDB" id="1110401at2759"/>
<dbReference type="InterPro" id="IPR055414">
    <property type="entry name" value="LRR_R13L4/SHOC2-like"/>
</dbReference>
<dbReference type="EMBL" id="BJWL01000018">
    <property type="protein sequence ID" value="GFZ06270.1"/>
    <property type="molecule type" value="Genomic_DNA"/>
</dbReference>
<feature type="region of interest" description="Disordered" evidence="2">
    <location>
        <begin position="129"/>
        <end position="170"/>
    </location>
</feature>
<feature type="compositionally biased region" description="Polar residues" evidence="2">
    <location>
        <begin position="131"/>
        <end position="148"/>
    </location>
</feature>
<feature type="compositionally biased region" description="Basic and acidic residues" evidence="2">
    <location>
        <begin position="476"/>
        <end position="497"/>
    </location>
</feature>
<feature type="domain" description="Disease resistance R13L4/SHOC-2-like LRR" evidence="3">
    <location>
        <begin position="385"/>
        <end position="475"/>
    </location>
</feature>
<accession>A0A7J0G656</accession>
<proteinExistence type="predicted"/>
<evidence type="ECO:0000256" key="1">
    <source>
        <dbReference type="ARBA" id="ARBA00022737"/>
    </source>
</evidence>
<feature type="compositionally biased region" description="Basic and acidic residues" evidence="2">
    <location>
        <begin position="562"/>
        <end position="573"/>
    </location>
</feature>
<dbReference type="PANTHER" id="PTHR47186:SF54">
    <property type="entry name" value="DISEASE RESISTANCE RPP13-LIKE PROTEIN 4"/>
    <property type="match status" value="1"/>
</dbReference>
<gene>
    <name evidence="4" type="ORF">Acr_18g0004400</name>
</gene>
<evidence type="ECO:0000259" key="3">
    <source>
        <dbReference type="Pfam" id="PF23598"/>
    </source>
</evidence>
<reference evidence="4 5" key="1">
    <citation type="submission" date="2019-07" db="EMBL/GenBank/DDBJ databases">
        <title>De Novo Assembly of kiwifruit Actinidia rufa.</title>
        <authorList>
            <person name="Sugita-Konishi S."/>
            <person name="Sato K."/>
            <person name="Mori E."/>
            <person name="Abe Y."/>
            <person name="Kisaki G."/>
            <person name="Hamano K."/>
            <person name="Suezawa K."/>
            <person name="Otani M."/>
            <person name="Fukuda T."/>
            <person name="Manabe T."/>
            <person name="Gomi K."/>
            <person name="Tabuchi M."/>
            <person name="Akimitsu K."/>
            <person name="Kataoka I."/>
        </authorList>
    </citation>
    <scope>NUCLEOTIDE SEQUENCE [LARGE SCALE GENOMIC DNA]</scope>
    <source>
        <strain evidence="5">cv. Fuchu</strain>
    </source>
</reference>
<name>A0A7J0G656_9ERIC</name>
<dbReference type="AlphaFoldDB" id="A0A7J0G656"/>
<sequence>MIHLPIPSASLLLEAAAHLHGHQPPLPAPNPNPEKTLKHALDILNLIATELEHVRKASKDLVDYGKGVTDQIEDASAALGNLNKLVKGESENQSQSRPEDLDDADLQDLLDLKKKVLKLKLQIPSKYKPETPQTVTVSDSDQNRNQQQRSDESVHGKRGKASKKQGKVPNLSKGLKFEESLAFRDFHELYDTLGFRGYAGKKAEQVAGERTNQREIPEEQLPNEWSEKLEPTAEDSANEVFNELLAKGFVEPFSEKRTLKVLVNKCKMHPFVRAAVVILARRAKFFDFDSEGKLTNSFSSSYRACLLADKNLYEKQDVNSIHTLLNVDQTILEFQKHMNNLHMLFNVDQTILEFQKPERFSMMKNINIFCLGRWQSSPRYHIEVEDTNFLEGFKNMKHLKFLSLQGISRIMELPISISKLVSLTILDLKACPNLEEIPKEIGLLKCLTHLDMSECYLLVNMPKEISTLVELQGKLDNDSNREEVAEKPMEAKAKQPENEGEGQSTGEKSIPTEAPQPENASVGNSLPAEATQPGNEGEGKTIDTEGIVPENGTEGKSTTEVSKQENHEDANTKNQLEKLDLQCYPKTCAPEWLKAKKLQKVKKLYIRGGKLRDVGQFDCDERSKWKVEILRLKFLKELDMDWRETQELFPNLIYLEKVRCPKLTLFPCDESMECGSKEHRN</sequence>
<comment type="caution">
    <text evidence="4">The sequence shown here is derived from an EMBL/GenBank/DDBJ whole genome shotgun (WGS) entry which is preliminary data.</text>
</comment>
<dbReference type="InterPro" id="IPR032675">
    <property type="entry name" value="LRR_dom_sf"/>
</dbReference>
<evidence type="ECO:0000256" key="2">
    <source>
        <dbReference type="SAM" id="MobiDB-lite"/>
    </source>
</evidence>
<dbReference type="SUPFAM" id="SSF52047">
    <property type="entry name" value="RNI-like"/>
    <property type="match status" value="1"/>
</dbReference>
<dbReference type="PANTHER" id="PTHR47186">
    <property type="entry name" value="LEUCINE-RICH REPEAT-CONTAINING PROTEIN 57"/>
    <property type="match status" value="1"/>
</dbReference>
<dbReference type="Proteomes" id="UP000585474">
    <property type="component" value="Unassembled WGS sequence"/>
</dbReference>
<protein>
    <recommendedName>
        <fullName evidence="3">Disease resistance R13L4/SHOC-2-like LRR domain-containing protein</fullName>
    </recommendedName>
</protein>
<evidence type="ECO:0000313" key="4">
    <source>
        <dbReference type="EMBL" id="GFZ06270.1"/>
    </source>
</evidence>
<evidence type="ECO:0000313" key="5">
    <source>
        <dbReference type="Proteomes" id="UP000585474"/>
    </source>
</evidence>
<dbReference type="Pfam" id="PF23598">
    <property type="entry name" value="LRR_14"/>
    <property type="match status" value="1"/>
</dbReference>
<keyword evidence="1" id="KW-0677">Repeat</keyword>
<organism evidence="4 5">
    <name type="scientific">Actinidia rufa</name>
    <dbReference type="NCBI Taxonomy" id="165716"/>
    <lineage>
        <taxon>Eukaryota</taxon>
        <taxon>Viridiplantae</taxon>
        <taxon>Streptophyta</taxon>
        <taxon>Embryophyta</taxon>
        <taxon>Tracheophyta</taxon>
        <taxon>Spermatophyta</taxon>
        <taxon>Magnoliopsida</taxon>
        <taxon>eudicotyledons</taxon>
        <taxon>Gunneridae</taxon>
        <taxon>Pentapetalae</taxon>
        <taxon>asterids</taxon>
        <taxon>Ericales</taxon>
        <taxon>Actinidiaceae</taxon>
        <taxon>Actinidia</taxon>
    </lineage>
</organism>